<accession>A0AAV4U926</accession>
<protein>
    <submittedName>
        <fullName evidence="1">Uncharacterized protein</fullName>
    </submittedName>
</protein>
<sequence>MPLVDFRGQCFLLRAEVSFPLQSYEPDPAKGDSRPQACESRISYEEAIAAPGLDMAADRNDQHELGTTISLWLLYENVTTRAQEALVQPMTDVSFGSAQHYPTWAL</sequence>
<dbReference type="EMBL" id="BPLR01012490">
    <property type="protein sequence ID" value="GIY54274.1"/>
    <property type="molecule type" value="Genomic_DNA"/>
</dbReference>
<gene>
    <name evidence="1" type="ORF">CEXT_301201</name>
</gene>
<evidence type="ECO:0000313" key="1">
    <source>
        <dbReference type="EMBL" id="GIY54274.1"/>
    </source>
</evidence>
<keyword evidence="2" id="KW-1185">Reference proteome</keyword>
<comment type="caution">
    <text evidence="1">The sequence shown here is derived from an EMBL/GenBank/DDBJ whole genome shotgun (WGS) entry which is preliminary data.</text>
</comment>
<organism evidence="1 2">
    <name type="scientific">Caerostris extrusa</name>
    <name type="common">Bark spider</name>
    <name type="synonym">Caerostris bankana</name>
    <dbReference type="NCBI Taxonomy" id="172846"/>
    <lineage>
        <taxon>Eukaryota</taxon>
        <taxon>Metazoa</taxon>
        <taxon>Ecdysozoa</taxon>
        <taxon>Arthropoda</taxon>
        <taxon>Chelicerata</taxon>
        <taxon>Arachnida</taxon>
        <taxon>Araneae</taxon>
        <taxon>Araneomorphae</taxon>
        <taxon>Entelegynae</taxon>
        <taxon>Araneoidea</taxon>
        <taxon>Araneidae</taxon>
        <taxon>Caerostris</taxon>
    </lineage>
</organism>
<evidence type="ECO:0000313" key="2">
    <source>
        <dbReference type="Proteomes" id="UP001054945"/>
    </source>
</evidence>
<reference evidence="1 2" key="1">
    <citation type="submission" date="2021-06" db="EMBL/GenBank/DDBJ databases">
        <title>Caerostris extrusa draft genome.</title>
        <authorList>
            <person name="Kono N."/>
            <person name="Arakawa K."/>
        </authorList>
    </citation>
    <scope>NUCLEOTIDE SEQUENCE [LARGE SCALE GENOMIC DNA]</scope>
</reference>
<proteinExistence type="predicted"/>
<dbReference type="AlphaFoldDB" id="A0AAV4U926"/>
<name>A0AAV4U926_CAEEX</name>
<dbReference type="Proteomes" id="UP001054945">
    <property type="component" value="Unassembled WGS sequence"/>
</dbReference>
<feature type="non-terminal residue" evidence="1">
    <location>
        <position position="106"/>
    </location>
</feature>